<feature type="region of interest" description="Disordered" evidence="1">
    <location>
        <begin position="190"/>
        <end position="228"/>
    </location>
</feature>
<dbReference type="SUPFAM" id="SSF53098">
    <property type="entry name" value="Ribonuclease H-like"/>
    <property type="match status" value="1"/>
</dbReference>
<organism evidence="3 4">
    <name type="scientific">Tanacetum coccineum</name>
    <dbReference type="NCBI Taxonomy" id="301880"/>
    <lineage>
        <taxon>Eukaryota</taxon>
        <taxon>Viridiplantae</taxon>
        <taxon>Streptophyta</taxon>
        <taxon>Embryophyta</taxon>
        <taxon>Tracheophyta</taxon>
        <taxon>Spermatophyta</taxon>
        <taxon>Magnoliopsida</taxon>
        <taxon>eudicotyledons</taxon>
        <taxon>Gunneridae</taxon>
        <taxon>Pentapetalae</taxon>
        <taxon>asterids</taxon>
        <taxon>campanulids</taxon>
        <taxon>Asterales</taxon>
        <taxon>Asteraceae</taxon>
        <taxon>Asteroideae</taxon>
        <taxon>Anthemideae</taxon>
        <taxon>Anthemidinae</taxon>
        <taxon>Tanacetum</taxon>
    </lineage>
</organism>
<dbReference type="Pfam" id="PF25597">
    <property type="entry name" value="SH3_retrovirus"/>
    <property type="match status" value="1"/>
</dbReference>
<keyword evidence="4" id="KW-1185">Reference proteome</keyword>
<dbReference type="Gene3D" id="3.30.420.10">
    <property type="entry name" value="Ribonuclease H-like superfamily/Ribonuclease H"/>
    <property type="match status" value="1"/>
</dbReference>
<reference evidence="3" key="2">
    <citation type="submission" date="2022-01" db="EMBL/GenBank/DDBJ databases">
        <authorList>
            <person name="Yamashiro T."/>
            <person name="Shiraishi A."/>
            <person name="Satake H."/>
            <person name="Nakayama K."/>
        </authorList>
    </citation>
    <scope>NUCLEOTIDE SEQUENCE</scope>
</reference>
<evidence type="ECO:0000256" key="1">
    <source>
        <dbReference type="SAM" id="MobiDB-lite"/>
    </source>
</evidence>
<reference evidence="3" key="1">
    <citation type="journal article" date="2022" name="Int. J. Mol. Sci.">
        <title>Draft Genome of Tanacetum Coccineum: Genomic Comparison of Closely Related Tanacetum-Family Plants.</title>
        <authorList>
            <person name="Yamashiro T."/>
            <person name="Shiraishi A."/>
            <person name="Nakayama K."/>
            <person name="Satake H."/>
        </authorList>
    </citation>
    <scope>NUCLEOTIDE SEQUENCE</scope>
</reference>
<dbReference type="InterPro" id="IPR001584">
    <property type="entry name" value="Integrase_cat-core"/>
</dbReference>
<feature type="region of interest" description="Disordered" evidence="1">
    <location>
        <begin position="110"/>
        <end position="129"/>
    </location>
</feature>
<dbReference type="InterPro" id="IPR039537">
    <property type="entry name" value="Retrotran_Ty1/copia-like"/>
</dbReference>
<evidence type="ECO:0000313" key="4">
    <source>
        <dbReference type="Proteomes" id="UP001151760"/>
    </source>
</evidence>
<dbReference type="PROSITE" id="PS50994">
    <property type="entry name" value="INTEGRASE"/>
    <property type="match status" value="1"/>
</dbReference>
<name>A0ABQ4Y4I5_9ASTR</name>
<dbReference type="InterPro" id="IPR036397">
    <property type="entry name" value="RNaseH_sf"/>
</dbReference>
<sequence length="516" mass="58382">MPVNTPLPTTDVREKDFDINSPLGEQVVDLLMENVDVAGLPRHLVKRLFSHLLKNLSLTKRMSDEPLGDDSKPRSYDVTFSNPLFDFNDDFTLCNDNSLFDEEFEDISSLESPKSAPLNYEPLGNPDSVSRSLETSDLIVEELTAEIDLDDSILIEIDDRIPYDREDHRAYIILNVITKPYVVKVNMQVDDKEEGVDGESNSEGGESSNDENDDGKKVVCDAGNVPAADSRNIREDEASRVLGETKVGDTFIGENGTSINGDEDKMENVMNVINGDIVNGISGNRVKEWNSGQVKKAVDQSQGDTWHSLAAGMRFQKYQYEEGKKHSHKPKAEDSIQENLYLLHMDLYGPMRVQSINRRKYIRVIVDDFSRFTLVKFLRSKDEVPEFVIKFLKMIQVRLNATLRNIKTDNGIEFAEAVTTTCYTQNQSLIRKLVTTKRDLSYLHVFGALYYPTNDGEDLCMLKLKDDIGIFVGYAPAKKAFRIYNKRTRMIIETIHVDFDELTTLDSEQLCSGPGP</sequence>
<accession>A0ABQ4Y4I5</accession>
<dbReference type="Proteomes" id="UP001151760">
    <property type="component" value="Unassembled WGS sequence"/>
</dbReference>
<dbReference type="PANTHER" id="PTHR42648:SF18">
    <property type="entry name" value="RETROTRANSPOSON, UNCLASSIFIED-LIKE PROTEIN"/>
    <property type="match status" value="1"/>
</dbReference>
<dbReference type="PANTHER" id="PTHR42648">
    <property type="entry name" value="TRANSPOSASE, PUTATIVE-RELATED"/>
    <property type="match status" value="1"/>
</dbReference>
<dbReference type="EMBL" id="BQNB010010089">
    <property type="protein sequence ID" value="GJS72570.1"/>
    <property type="molecule type" value="Genomic_DNA"/>
</dbReference>
<evidence type="ECO:0000259" key="2">
    <source>
        <dbReference type="PROSITE" id="PS50994"/>
    </source>
</evidence>
<comment type="caution">
    <text evidence="3">The sequence shown here is derived from an EMBL/GenBank/DDBJ whole genome shotgun (WGS) entry which is preliminary data.</text>
</comment>
<feature type="domain" description="Integrase catalytic" evidence="2">
    <location>
        <begin position="326"/>
        <end position="516"/>
    </location>
</feature>
<gene>
    <name evidence="3" type="ORF">Tco_0705411</name>
</gene>
<feature type="compositionally biased region" description="Low complexity" evidence="1">
    <location>
        <begin position="198"/>
        <end position="207"/>
    </location>
</feature>
<protein>
    <submittedName>
        <fullName evidence="3">Retrovirus-related pol polyprotein from transposon TNT 1-94</fullName>
    </submittedName>
</protein>
<evidence type="ECO:0000313" key="3">
    <source>
        <dbReference type="EMBL" id="GJS72570.1"/>
    </source>
</evidence>
<proteinExistence type="predicted"/>
<dbReference type="InterPro" id="IPR057670">
    <property type="entry name" value="SH3_retrovirus"/>
</dbReference>
<dbReference type="InterPro" id="IPR012337">
    <property type="entry name" value="RNaseH-like_sf"/>
</dbReference>